<dbReference type="EMBL" id="CAJPDS010000002">
    <property type="protein sequence ID" value="CAF9903934.1"/>
    <property type="molecule type" value="Genomic_DNA"/>
</dbReference>
<keyword evidence="4" id="KW-1185">Reference proteome</keyword>
<dbReference type="SUPFAM" id="SSF51735">
    <property type="entry name" value="NAD(P)-binding Rossmann-fold domains"/>
    <property type="match status" value="1"/>
</dbReference>
<dbReference type="Proteomes" id="UP000664521">
    <property type="component" value="Unassembled WGS sequence"/>
</dbReference>
<evidence type="ECO:0000256" key="1">
    <source>
        <dbReference type="ARBA" id="ARBA00023002"/>
    </source>
</evidence>
<evidence type="ECO:0000313" key="4">
    <source>
        <dbReference type="Proteomes" id="UP000664521"/>
    </source>
</evidence>
<organism evidence="3 4">
    <name type="scientific">Heterodermia speciosa</name>
    <dbReference type="NCBI Taxonomy" id="116794"/>
    <lineage>
        <taxon>Eukaryota</taxon>
        <taxon>Fungi</taxon>
        <taxon>Dikarya</taxon>
        <taxon>Ascomycota</taxon>
        <taxon>Pezizomycotina</taxon>
        <taxon>Lecanoromycetes</taxon>
        <taxon>OSLEUM clade</taxon>
        <taxon>Lecanoromycetidae</taxon>
        <taxon>Caliciales</taxon>
        <taxon>Physciaceae</taxon>
        <taxon>Heterodermia</taxon>
    </lineage>
</organism>
<accession>A0A8H3ECE5</accession>
<gene>
    <name evidence="3" type="ORF">HETSPECPRED_003241</name>
</gene>
<evidence type="ECO:0000313" key="3">
    <source>
        <dbReference type="EMBL" id="CAF9903934.1"/>
    </source>
</evidence>
<keyword evidence="2" id="KW-1133">Transmembrane helix</keyword>
<dbReference type="OrthoDB" id="542013at2759"/>
<proteinExistence type="predicted"/>
<sequence length="180" mass="20356">MVPERHLNYHQPYYHQQRNPITHHFNALLALLLLSLLESTLVKKGQSSRLTFLGSVGMALHGLKKKPLLESETVAQRFDDKSKYAAFSRYSDSKLMNAAFTQKLASHVFVDKVIVNNLCPRMVATDFDKNLGYALKGLRTLVRKTRARTVKMGARTYVYVISVAGKKSHEGFISSNNITE</sequence>
<comment type="caution">
    <text evidence="3">The sequence shown here is derived from an EMBL/GenBank/DDBJ whole genome shotgun (WGS) entry which is preliminary data.</text>
</comment>
<reference evidence="3" key="1">
    <citation type="submission" date="2021-03" db="EMBL/GenBank/DDBJ databases">
        <authorList>
            <person name="Tagirdzhanova G."/>
        </authorList>
    </citation>
    <scope>NUCLEOTIDE SEQUENCE</scope>
</reference>
<dbReference type="GO" id="GO:0016491">
    <property type="term" value="F:oxidoreductase activity"/>
    <property type="evidence" value="ECO:0007669"/>
    <property type="project" value="UniProtKB-KW"/>
</dbReference>
<dbReference type="PANTHER" id="PTHR43157">
    <property type="entry name" value="PHOSPHATIDYLINOSITOL-GLYCAN BIOSYNTHESIS CLASS F PROTEIN-RELATED"/>
    <property type="match status" value="1"/>
</dbReference>
<dbReference type="InterPro" id="IPR036291">
    <property type="entry name" value="NAD(P)-bd_dom_sf"/>
</dbReference>
<keyword evidence="1" id="KW-0560">Oxidoreductase</keyword>
<dbReference type="Gene3D" id="3.40.50.720">
    <property type="entry name" value="NAD(P)-binding Rossmann-like Domain"/>
    <property type="match status" value="1"/>
</dbReference>
<dbReference type="PANTHER" id="PTHR43157:SF35">
    <property type="entry name" value="DEHYDROGENASE_REDUCTASE FAMILY PROTEIN, PUTATIVE-RELATED"/>
    <property type="match status" value="1"/>
</dbReference>
<protein>
    <submittedName>
        <fullName evidence="3">Uncharacterized protein</fullName>
    </submittedName>
</protein>
<name>A0A8H3ECE5_9LECA</name>
<evidence type="ECO:0000256" key="2">
    <source>
        <dbReference type="SAM" id="Phobius"/>
    </source>
</evidence>
<keyword evidence="2" id="KW-0812">Transmembrane</keyword>
<keyword evidence="2" id="KW-0472">Membrane</keyword>
<dbReference type="AlphaFoldDB" id="A0A8H3ECE5"/>
<feature type="transmembrane region" description="Helical" evidence="2">
    <location>
        <begin position="23"/>
        <end position="42"/>
    </location>
</feature>